<comment type="caution">
    <text evidence="2">The sequence shown here is derived from an EMBL/GenBank/DDBJ whole genome shotgun (WGS) entry which is preliminary data.</text>
</comment>
<name>A0A0D7WX34_9BACL</name>
<keyword evidence="1" id="KW-1133">Transmembrane helix</keyword>
<dbReference type="OrthoDB" id="2182676at2"/>
<evidence type="ECO:0000256" key="1">
    <source>
        <dbReference type="SAM" id="Phobius"/>
    </source>
</evidence>
<feature type="transmembrane region" description="Helical" evidence="1">
    <location>
        <begin position="76"/>
        <end position="94"/>
    </location>
</feature>
<feature type="transmembrane region" description="Helical" evidence="1">
    <location>
        <begin position="146"/>
        <end position="165"/>
    </location>
</feature>
<evidence type="ECO:0000313" key="3">
    <source>
        <dbReference type="Proteomes" id="UP000032534"/>
    </source>
</evidence>
<keyword evidence="3" id="KW-1185">Reference proteome</keyword>
<proteinExistence type="predicted"/>
<dbReference type="RefSeq" id="WP_044648422.1">
    <property type="nucleotide sequence ID" value="NZ_JTHP01000062.1"/>
</dbReference>
<dbReference type="AlphaFoldDB" id="A0A0D7WX34"/>
<dbReference type="PATRIC" id="fig|159743.3.peg.5245"/>
<dbReference type="Pfam" id="PF04854">
    <property type="entry name" value="DUF624"/>
    <property type="match status" value="1"/>
</dbReference>
<keyword evidence="1" id="KW-0812">Transmembrane</keyword>
<organism evidence="2 3">
    <name type="scientific">Paenibacillus terrae</name>
    <dbReference type="NCBI Taxonomy" id="159743"/>
    <lineage>
        <taxon>Bacteria</taxon>
        <taxon>Bacillati</taxon>
        <taxon>Bacillota</taxon>
        <taxon>Bacilli</taxon>
        <taxon>Bacillales</taxon>
        <taxon>Paenibacillaceae</taxon>
        <taxon>Paenibacillus</taxon>
    </lineage>
</organism>
<evidence type="ECO:0000313" key="2">
    <source>
        <dbReference type="EMBL" id="KJD43278.1"/>
    </source>
</evidence>
<protein>
    <submittedName>
        <fullName evidence="2">Membrane protein</fullName>
    </submittedName>
</protein>
<dbReference type="InterPro" id="IPR006938">
    <property type="entry name" value="DUF624"/>
</dbReference>
<gene>
    <name evidence="2" type="ORF">QD47_23610</name>
</gene>
<feature type="transmembrane region" description="Helical" evidence="1">
    <location>
        <begin position="20"/>
        <end position="46"/>
    </location>
</feature>
<feature type="transmembrane region" description="Helical" evidence="1">
    <location>
        <begin position="100"/>
        <end position="125"/>
    </location>
</feature>
<accession>A0A0D7WX34</accession>
<sequence length="207" mass="23691">MVRFVENMNKWCMRLLRLVYLNLLWTVATILGLGFIGVGPATVAMLSILRQWIRGNEEVAIFSTFVRYFRESFKEAAIIGAIYSLVGYVLYVDIVNVSSWYVRVVLLIGAFLYLISLAYIFPLLAHYDWKGIKLKIRMSVVIGFSYLQYTLVLFVAIVALFTLILGLYPGILTFAGASIIGYLVMWMTHQVFSKIEREVLVKEEDMA</sequence>
<dbReference type="EMBL" id="JTHP01000062">
    <property type="protein sequence ID" value="KJD43278.1"/>
    <property type="molecule type" value="Genomic_DNA"/>
</dbReference>
<feature type="transmembrane region" description="Helical" evidence="1">
    <location>
        <begin position="171"/>
        <end position="188"/>
    </location>
</feature>
<reference evidence="2 3" key="1">
    <citation type="submission" date="2014-11" db="EMBL/GenBank/DDBJ databases">
        <title>Draft Genome Sequences of Paenibacillus polymyxa NRRL B-30509 and Paenibacillus terrae NRRL B-30644, Strains from a Poultry Environment that Produce Tridecaptin A and Paenicidins.</title>
        <authorList>
            <person name="van Belkum M.J."/>
            <person name="Lohans C.T."/>
            <person name="Vederas J.C."/>
        </authorList>
    </citation>
    <scope>NUCLEOTIDE SEQUENCE [LARGE SCALE GENOMIC DNA]</scope>
    <source>
        <strain evidence="2 3">NRRL B-30644</strain>
    </source>
</reference>
<dbReference type="Proteomes" id="UP000032534">
    <property type="component" value="Unassembled WGS sequence"/>
</dbReference>
<keyword evidence="1" id="KW-0472">Membrane</keyword>